<dbReference type="PROSITE" id="PS00107">
    <property type="entry name" value="PROTEIN_KINASE_ATP"/>
    <property type="match status" value="1"/>
</dbReference>
<dbReference type="GO" id="GO:0004703">
    <property type="term" value="F:G protein-coupled receptor kinase activity"/>
    <property type="evidence" value="ECO:0007669"/>
    <property type="project" value="UniProtKB-EC"/>
</dbReference>
<dbReference type="EC" id="2.7.11.16" evidence="3"/>
<dbReference type="GO" id="GO:0003755">
    <property type="term" value="F:peptidyl-prolyl cis-trans isomerase activity"/>
    <property type="evidence" value="ECO:0007669"/>
    <property type="project" value="InterPro"/>
</dbReference>
<keyword evidence="6 10" id="KW-0547">Nucleotide-binding</keyword>
<dbReference type="PROSITE" id="PS51285">
    <property type="entry name" value="AGC_KINASE_CTER"/>
    <property type="match status" value="1"/>
</dbReference>
<dbReference type="SMART" id="SM00315">
    <property type="entry name" value="RGS"/>
    <property type="match status" value="1"/>
</dbReference>
<dbReference type="Gene3D" id="3.30.200.20">
    <property type="entry name" value="Phosphorylase Kinase, domain 1"/>
    <property type="match status" value="1"/>
</dbReference>
<dbReference type="PRINTS" id="PR00717">
    <property type="entry name" value="GPCRKINASE"/>
</dbReference>
<dbReference type="PROSITE" id="PS50011">
    <property type="entry name" value="PROTEIN_KINASE_DOM"/>
    <property type="match status" value="1"/>
</dbReference>
<dbReference type="InterPro" id="IPR036305">
    <property type="entry name" value="RGS_sf"/>
</dbReference>
<dbReference type="InterPro" id="IPR008271">
    <property type="entry name" value="Ser/Thr_kinase_AS"/>
</dbReference>
<evidence type="ECO:0000259" key="12">
    <source>
        <dbReference type="PROSITE" id="PS50011"/>
    </source>
</evidence>
<feature type="coiled-coil region" evidence="11">
    <location>
        <begin position="551"/>
        <end position="585"/>
    </location>
</feature>
<evidence type="ECO:0000256" key="6">
    <source>
        <dbReference type="ARBA" id="ARBA00022741"/>
    </source>
</evidence>
<feature type="domain" description="Protein kinase" evidence="12">
    <location>
        <begin position="222"/>
        <end position="485"/>
    </location>
</feature>
<dbReference type="InterPro" id="IPR000719">
    <property type="entry name" value="Prot_kinase_dom"/>
</dbReference>
<dbReference type="GO" id="GO:0001664">
    <property type="term" value="F:G protein-coupled receptor binding"/>
    <property type="evidence" value="ECO:0007669"/>
    <property type="project" value="TreeGrafter"/>
</dbReference>
<keyword evidence="17" id="KW-1185">Reference proteome</keyword>
<dbReference type="InterPro" id="IPR017441">
    <property type="entry name" value="Protein_kinase_ATP_BS"/>
</dbReference>
<dbReference type="FunFam" id="1.10.510.10:FF:000118">
    <property type="entry name" value="G protein-coupled receptor kinase"/>
    <property type="match status" value="1"/>
</dbReference>
<organism evidence="16 17">
    <name type="scientific">Eufriesea mexicana</name>
    <dbReference type="NCBI Taxonomy" id="516756"/>
    <lineage>
        <taxon>Eukaryota</taxon>
        <taxon>Metazoa</taxon>
        <taxon>Ecdysozoa</taxon>
        <taxon>Arthropoda</taxon>
        <taxon>Hexapoda</taxon>
        <taxon>Insecta</taxon>
        <taxon>Pterygota</taxon>
        <taxon>Neoptera</taxon>
        <taxon>Endopterygota</taxon>
        <taxon>Hymenoptera</taxon>
        <taxon>Apocrita</taxon>
        <taxon>Aculeata</taxon>
        <taxon>Apoidea</taxon>
        <taxon>Anthophila</taxon>
        <taxon>Apidae</taxon>
        <taxon>Eufriesea</taxon>
    </lineage>
</organism>
<dbReference type="Proteomes" id="UP000250275">
    <property type="component" value="Unassembled WGS sequence"/>
</dbReference>
<comment type="catalytic activity">
    <reaction evidence="1">
        <text>[G-protein-coupled receptor] + ATP = [G-protein-coupled receptor]-phosphate + ADP + H(+)</text>
        <dbReference type="Rhea" id="RHEA:12008"/>
        <dbReference type="Rhea" id="RHEA-COMP:11260"/>
        <dbReference type="Rhea" id="RHEA-COMP:11261"/>
        <dbReference type="ChEBI" id="CHEBI:15378"/>
        <dbReference type="ChEBI" id="CHEBI:30616"/>
        <dbReference type="ChEBI" id="CHEBI:43176"/>
        <dbReference type="ChEBI" id="CHEBI:68546"/>
        <dbReference type="ChEBI" id="CHEBI:456216"/>
        <dbReference type="EC" id="2.7.11.16"/>
    </reaction>
</comment>
<evidence type="ECO:0000256" key="1">
    <source>
        <dbReference type="ARBA" id="ARBA00001256"/>
    </source>
</evidence>
<evidence type="ECO:0000259" key="13">
    <source>
        <dbReference type="PROSITE" id="PS50072"/>
    </source>
</evidence>
<evidence type="ECO:0000256" key="4">
    <source>
        <dbReference type="ARBA" id="ARBA00022527"/>
    </source>
</evidence>
<dbReference type="InterPro" id="IPR016137">
    <property type="entry name" value="RGS"/>
</dbReference>
<evidence type="ECO:0000256" key="9">
    <source>
        <dbReference type="PIRSR" id="PIRSR600239-51"/>
    </source>
</evidence>
<keyword evidence="5" id="KW-0808">Transferase</keyword>
<dbReference type="SMART" id="SM00220">
    <property type="entry name" value="S_TKc"/>
    <property type="match status" value="1"/>
</dbReference>
<dbReference type="GO" id="GO:0007186">
    <property type="term" value="P:G protein-coupled receptor signaling pathway"/>
    <property type="evidence" value="ECO:0007669"/>
    <property type="project" value="TreeGrafter"/>
</dbReference>
<dbReference type="PROSITE" id="PS00108">
    <property type="entry name" value="PROTEIN_KINASE_ST"/>
    <property type="match status" value="1"/>
</dbReference>
<dbReference type="PROSITE" id="PS50072">
    <property type="entry name" value="CSA_PPIASE_2"/>
    <property type="match status" value="1"/>
</dbReference>
<evidence type="ECO:0000256" key="10">
    <source>
        <dbReference type="PROSITE-ProRule" id="PRU10141"/>
    </source>
</evidence>
<dbReference type="InterPro" id="IPR002130">
    <property type="entry name" value="Cyclophilin-type_PPIase_dom"/>
</dbReference>
<dbReference type="GO" id="GO:0009966">
    <property type="term" value="P:regulation of signal transduction"/>
    <property type="evidence" value="ECO:0007669"/>
    <property type="project" value="TreeGrafter"/>
</dbReference>
<dbReference type="GO" id="GO:0005524">
    <property type="term" value="F:ATP binding"/>
    <property type="evidence" value="ECO:0007669"/>
    <property type="project" value="UniProtKB-UniRule"/>
</dbReference>
<dbReference type="Pfam" id="PF00069">
    <property type="entry name" value="Pkinase"/>
    <property type="match status" value="1"/>
</dbReference>
<sequence length="896" mass="102909">MQKPGTSLPETKLNDGPLSCEIKASTEKTWQIRLSRSTCVGGTNVAKLKILSLIACPFRPPFLKPLLPALPHDTTPTMWEVEDTLQSLFGPRGAGYLLFKDYCENVAEEPIPQLRFYEEIKAYEKLECPEERRKLAKEIYDNFVMKELLAHSHEYSSEAVSHVHKYLMKNEVPVNLFEPYIEEIFNHLRGEPFKKFLESEKYTRFCQWKNLELNMQLTMNDFSVHRIIGRGGFGEVYGCRKADTGKMYAMKCLDKKRIKMKQGETLALNERIMLSAVSTGVDCPFIVCMTYAFQTPDKLCFILDLMNGGDLHYHLSQHGVFNEREMKFYAAEVILGLEHMHRRYIVYRDLKPANILLDEHGHVRISDLGLACDFSKKKPHASVGTHGYMAPEVLSKGVTYDSSADWFSFGCMLHKLLKGHSPFRQHKTKDKHEIDHMTLTKNVELPETFSKDLRSLLEGLLQRDINNRLGCQGGGADELKEHQFFNGIDWQQVYLQKYTPPLIPPRGEVNAADAFDIGSFDEEDTKGIKLTDTDQELYKNFPLTISERWQAEVAETVFETINNEADKLENKKKAKQKQRFKVDEKGSDCILHGYIKKLGGPFASAWQTRYAKLYPNRLELHPESTTKPELVLFDQVEEISADLQHVKGEQCIVVRMRDAKIVLTNPDEFHARSRFCRRDLITMAIAGKDDNGSQFFCTLSSTPDLQNKPTVFGKVTEEVIYNMLKLEEALVDENDKPLYPQRLLKSIILNNPFADIIPRIIVPENEEVKDSSKTETVAVKDFNLLSFGEEAEEDNEKSVILNKKFRGVRRGNAYYAESRNIKEAAYVSTKMDAWQGHVNIRINEDMGNENLNDGVEAYKEKREVQMKAVRRGNAYYADSRNRKEAAYVSTEKNVWH</sequence>
<evidence type="ECO:0000259" key="14">
    <source>
        <dbReference type="PROSITE" id="PS50132"/>
    </source>
</evidence>
<evidence type="ECO:0000256" key="5">
    <source>
        <dbReference type="ARBA" id="ARBA00022679"/>
    </source>
</evidence>
<evidence type="ECO:0000256" key="7">
    <source>
        <dbReference type="ARBA" id="ARBA00022777"/>
    </source>
</evidence>
<dbReference type="SMART" id="SM00133">
    <property type="entry name" value="S_TK_X"/>
    <property type="match status" value="1"/>
</dbReference>
<keyword evidence="7 16" id="KW-0418">Kinase</keyword>
<evidence type="ECO:0000256" key="11">
    <source>
        <dbReference type="SAM" id="Coils"/>
    </source>
</evidence>
<evidence type="ECO:0000256" key="8">
    <source>
        <dbReference type="ARBA" id="ARBA00022840"/>
    </source>
</evidence>
<dbReference type="InterPro" id="IPR044926">
    <property type="entry name" value="RGS_subdomain_2"/>
</dbReference>
<protein>
    <recommendedName>
        <fullName evidence="3">[G-protein-coupled receptor] kinase</fullName>
        <ecNumber evidence="3">2.7.11.16</ecNumber>
    </recommendedName>
</protein>
<dbReference type="EMBL" id="KQ769563">
    <property type="protein sequence ID" value="OAD52863.1"/>
    <property type="molecule type" value="Genomic_DNA"/>
</dbReference>
<dbReference type="Gene3D" id="1.10.510.10">
    <property type="entry name" value="Transferase(Phosphotransferase) domain 1"/>
    <property type="match status" value="1"/>
</dbReference>
<dbReference type="InterPro" id="IPR011009">
    <property type="entry name" value="Kinase-like_dom_sf"/>
</dbReference>
<evidence type="ECO:0000313" key="17">
    <source>
        <dbReference type="Proteomes" id="UP000250275"/>
    </source>
</evidence>
<dbReference type="InterPro" id="IPR000239">
    <property type="entry name" value="GPCR_kinase"/>
</dbReference>
<dbReference type="FunFam" id="3.30.200.20:FF:000068">
    <property type="entry name" value="G protein-coupled receptor kinase"/>
    <property type="match status" value="1"/>
</dbReference>
<dbReference type="Gene3D" id="2.40.100.10">
    <property type="entry name" value="Cyclophilin-like"/>
    <property type="match status" value="1"/>
</dbReference>
<reference evidence="16 17" key="1">
    <citation type="submission" date="2015-07" db="EMBL/GenBank/DDBJ databases">
        <title>The genome of Eufriesea mexicana.</title>
        <authorList>
            <person name="Pan H."/>
            <person name="Kapheim K."/>
        </authorList>
    </citation>
    <scope>NUCLEOTIDE SEQUENCE [LARGE SCALE GENOMIC DNA]</scope>
    <source>
        <strain evidence="16">0111107269</strain>
        <tissue evidence="16">Whole body</tissue>
    </source>
</reference>
<dbReference type="PANTHER" id="PTHR24355:SF18">
    <property type="entry name" value="G PROTEIN-COUPLED RECEPTOR KINASE"/>
    <property type="match status" value="1"/>
</dbReference>
<feature type="domain" description="PPIase cyclophilin-type" evidence="13">
    <location>
        <begin position="666"/>
        <end position="748"/>
    </location>
</feature>
<feature type="binding site" evidence="10">
    <location>
        <position position="251"/>
    </location>
    <ligand>
        <name>ATP</name>
        <dbReference type="ChEBI" id="CHEBI:30616"/>
    </ligand>
</feature>
<dbReference type="SUPFAM" id="SSF50729">
    <property type="entry name" value="PH domain-like"/>
    <property type="match status" value="1"/>
</dbReference>
<evidence type="ECO:0000259" key="15">
    <source>
        <dbReference type="PROSITE" id="PS51285"/>
    </source>
</evidence>
<accession>A0A310SC84</accession>
<dbReference type="Pfam" id="PF00160">
    <property type="entry name" value="Pro_isomerase"/>
    <property type="match status" value="1"/>
</dbReference>
<feature type="domain" description="RGS" evidence="14">
    <location>
        <begin position="94"/>
        <end position="206"/>
    </location>
</feature>
<keyword evidence="11" id="KW-0175">Coiled coil</keyword>
<dbReference type="PROSITE" id="PS50132">
    <property type="entry name" value="RGS"/>
    <property type="match status" value="1"/>
</dbReference>
<dbReference type="InterPro" id="IPR029000">
    <property type="entry name" value="Cyclophilin-like_dom_sf"/>
</dbReference>
<feature type="active site" description="Proton acceptor" evidence="9">
    <location>
        <position position="349"/>
    </location>
</feature>
<proteinExistence type="inferred from homology"/>
<gene>
    <name evidence="16" type="ORF">WN48_11382</name>
</gene>
<evidence type="ECO:0000256" key="2">
    <source>
        <dbReference type="ARBA" id="ARBA00009793"/>
    </source>
</evidence>
<keyword evidence="4" id="KW-0723">Serine/threonine-protein kinase</keyword>
<dbReference type="InterPro" id="IPR000961">
    <property type="entry name" value="AGC-kinase_C"/>
</dbReference>
<evidence type="ECO:0000256" key="3">
    <source>
        <dbReference type="ARBA" id="ARBA00012433"/>
    </source>
</evidence>
<keyword evidence="8 10" id="KW-0067">ATP-binding</keyword>
<dbReference type="SUPFAM" id="SSF50891">
    <property type="entry name" value="Cyclophilin-like"/>
    <property type="match status" value="1"/>
</dbReference>
<dbReference type="AlphaFoldDB" id="A0A310SC84"/>
<name>A0A310SC84_9HYME</name>
<dbReference type="SUPFAM" id="SSF56112">
    <property type="entry name" value="Protein kinase-like (PK-like)"/>
    <property type="match status" value="1"/>
</dbReference>
<dbReference type="Gene3D" id="1.10.167.10">
    <property type="entry name" value="Regulator of G-protein Signalling 4, domain 2"/>
    <property type="match status" value="1"/>
</dbReference>
<evidence type="ECO:0000313" key="16">
    <source>
        <dbReference type="EMBL" id="OAD52863.1"/>
    </source>
</evidence>
<dbReference type="Pfam" id="PF00615">
    <property type="entry name" value="RGS"/>
    <property type="match status" value="1"/>
</dbReference>
<keyword evidence="16" id="KW-0675">Receptor</keyword>
<dbReference type="SUPFAM" id="SSF48097">
    <property type="entry name" value="Regulator of G-protein signaling, RGS"/>
    <property type="match status" value="1"/>
</dbReference>
<feature type="domain" description="AGC-kinase C-terminal" evidence="15">
    <location>
        <begin position="486"/>
        <end position="553"/>
    </location>
</feature>
<comment type="similarity">
    <text evidence="2">Belongs to the protein kinase superfamily. AGC Ser/Thr protein kinase family. GPRK subfamily.</text>
</comment>
<dbReference type="OrthoDB" id="354826at2759"/>
<dbReference type="PANTHER" id="PTHR24355">
    <property type="entry name" value="G PROTEIN-COUPLED RECEPTOR KINASE/RIBOSOMAL PROTEIN S6 KINASE"/>
    <property type="match status" value="1"/>
</dbReference>